<evidence type="ECO:0000256" key="9">
    <source>
        <dbReference type="ARBA" id="ARBA00023157"/>
    </source>
</evidence>
<dbReference type="PANTHER" id="PTHR15336:SF0">
    <property type="entry name" value="CYTOCHROME B-C1 COMPLEX SUBUNIT 6, MITOCHONDRIAL"/>
    <property type="match status" value="1"/>
</dbReference>
<gene>
    <name evidence="13" type="ORF">NMOB1V02_LOCUS6112</name>
</gene>
<comment type="subcellular location">
    <subcellularLocation>
        <location evidence="1">Mitochondrion inner membrane</location>
        <topology evidence="1">Peripheral membrane protein</topology>
        <orientation evidence="1">Intermembrane side</orientation>
    </subcellularLocation>
</comment>
<dbReference type="FunFam" id="1.10.287.20:FF:000001">
    <property type="entry name" value="Cytochrome b-c1 complex subunit 6"/>
    <property type="match status" value="1"/>
</dbReference>
<comment type="function">
    <text evidence="10">Component of the ubiquinol-cytochrome c oxidoreductase, a multisubunit transmembrane complex that is part of the mitochondrial electron transport chain which drives oxidative phosphorylation.</text>
</comment>
<dbReference type="PANTHER" id="PTHR15336">
    <property type="entry name" value="UBIQUINOL-CYTOCHROME C REDUCTASE COMPLEX 7.8 KDA PROTEIN"/>
    <property type="match status" value="1"/>
</dbReference>
<dbReference type="OrthoDB" id="405848at2759"/>
<keyword evidence="8 10" id="KW-0472">Membrane</keyword>
<protein>
    <recommendedName>
        <fullName evidence="10">Cytochrome b-c1 complex subunit 6</fullName>
    </recommendedName>
</protein>
<dbReference type="GO" id="GO:0005743">
    <property type="term" value="C:mitochondrial inner membrane"/>
    <property type="evidence" value="ECO:0007669"/>
    <property type="project" value="UniProtKB-SubCell"/>
</dbReference>
<evidence type="ECO:0000256" key="2">
    <source>
        <dbReference type="ARBA" id="ARBA00006498"/>
    </source>
</evidence>
<dbReference type="EMBL" id="CAJPEX010001223">
    <property type="protein sequence ID" value="CAG0918558.1"/>
    <property type="molecule type" value="Genomic_DNA"/>
</dbReference>
<evidence type="ECO:0000313" key="14">
    <source>
        <dbReference type="Proteomes" id="UP000678499"/>
    </source>
</evidence>
<keyword evidence="7 10" id="KW-0496">Mitochondrion</keyword>
<dbReference type="EMBL" id="OA883260">
    <property type="protein sequence ID" value="CAD7278406.1"/>
    <property type="molecule type" value="Genomic_DNA"/>
</dbReference>
<evidence type="ECO:0000256" key="1">
    <source>
        <dbReference type="ARBA" id="ARBA00004137"/>
    </source>
</evidence>
<organism evidence="13">
    <name type="scientific">Notodromas monacha</name>
    <dbReference type="NCBI Taxonomy" id="399045"/>
    <lineage>
        <taxon>Eukaryota</taxon>
        <taxon>Metazoa</taxon>
        <taxon>Ecdysozoa</taxon>
        <taxon>Arthropoda</taxon>
        <taxon>Crustacea</taxon>
        <taxon>Oligostraca</taxon>
        <taxon>Ostracoda</taxon>
        <taxon>Podocopa</taxon>
        <taxon>Podocopida</taxon>
        <taxon>Cypridocopina</taxon>
        <taxon>Cypridoidea</taxon>
        <taxon>Cyprididae</taxon>
        <taxon>Notodromas</taxon>
    </lineage>
</organism>
<evidence type="ECO:0000256" key="7">
    <source>
        <dbReference type="ARBA" id="ARBA00023128"/>
    </source>
</evidence>
<feature type="disulfide bond" evidence="11">
    <location>
        <begin position="45"/>
        <end position="59"/>
    </location>
</feature>
<keyword evidence="14" id="KW-1185">Reference proteome</keyword>
<evidence type="ECO:0000256" key="3">
    <source>
        <dbReference type="ARBA" id="ARBA00022448"/>
    </source>
</evidence>
<dbReference type="AlphaFoldDB" id="A0A7R9BNQ5"/>
<evidence type="ECO:0000256" key="6">
    <source>
        <dbReference type="ARBA" id="ARBA00022982"/>
    </source>
</evidence>
<feature type="domain" description="Ubiquinol-cytochrome C reductase hinge" evidence="12">
    <location>
        <begin position="20"/>
        <end position="83"/>
    </location>
</feature>
<evidence type="ECO:0000313" key="13">
    <source>
        <dbReference type="EMBL" id="CAD7278406.1"/>
    </source>
</evidence>
<evidence type="ECO:0000256" key="8">
    <source>
        <dbReference type="ARBA" id="ARBA00023136"/>
    </source>
</evidence>
<keyword evidence="3 10" id="KW-0813">Transport</keyword>
<dbReference type="GO" id="GO:0006122">
    <property type="term" value="P:mitochondrial electron transport, ubiquinol to cytochrome c"/>
    <property type="evidence" value="ECO:0007669"/>
    <property type="project" value="InterPro"/>
</dbReference>
<dbReference type="Gene3D" id="1.10.287.20">
    <property type="entry name" value="Ubiquinol-cytochrome C reductase hinge domain"/>
    <property type="match status" value="1"/>
</dbReference>
<evidence type="ECO:0000259" key="12">
    <source>
        <dbReference type="Pfam" id="PF02320"/>
    </source>
</evidence>
<evidence type="ECO:0000256" key="11">
    <source>
        <dbReference type="PIRSR" id="PIRSR000019-1"/>
    </source>
</evidence>
<sequence>MSFHAVVKAESPEEEVELIDPQNVLKEKCEAKSSCTSLKERLEECNSRVRSKTATTETCSEEMMDFVHCIDHCVAEDLFQHLK</sequence>
<proteinExistence type="inferred from homology"/>
<keyword evidence="4 10" id="KW-0679">Respiratory chain</keyword>
<comment type="similarity">
    <text evidence="2 10">Belongs to the UQCRH/QCR6 family.</text>
</comment>
<name>A0A7R9BNQ5_9CRUS</name>
<feature type="disulfide bond" evidence="11">
    <location>
        <begin position="29"/>
        <end position="73"/>
    </location>
</feature>
<evidence type="ECO:0000256" key="10">
    <source>
        <dbReference type="PIRNR" id="PIRNR000019"/>
    </source>
</evidence>
<dbReference type="InterPro" id="IPR003422">
    <property type="entry name" value="Cyt_b-c1_6"/>
</dbReference>
<keyword evidence="9 11" id="KW-1015">Disulfide bond</keyword>
<accession>A0A7R9BNQ5</accession>
<evidence type="ECO:0000256" key="5">
    <source>
        <dbReference type="ARBA" id="ARBA00022792"/>
    </source>
</evidence>
<dbReference type="Pfam" id="PF02320">
    <property type="entry name" value="UCR_hinge"/>
    <property type="match status" value="1"/>
</dbReference>
<dbReference type="PIRSF" id="PIRSF000019">
    <property type="entry name" value="Bc1_11K"/>
    <property type="match status" value="1"/>
</dbReference>
<reference evidence="13" key="1">
    <citation type="submission" date="2020-11" db="EMBL/GenBank/DDBJ databases">
        <authorList>
            <person name="Tran Van P."/>
        </authorList>
    </citation>
    <scope>NUCLEOTIDE SEQUENCE</scope>
</reference>
<dbReference type="SUPFAM" id="SSF81531">
    <property type="entry name" value="Non-heme 11 kDa protein of cytochrome bc1 complex (Ubiquinol-cytochrome c reductase)"/>
    <property type="match status" value="1"/>
</dbReference>
<dbReference type="InterPro" id="IPR036811">
    <property type="entry name" value="Ubol_cytC_Rdtase_hinge_dom_sf"/>
</dbReference>
<dbReference type="Proteomes" id="UP000678499">
    <property type="component" value="Unassembled WGS sequence"/>
</dbReference>
<dbReference type="InterPro" id="IPR023184">
    <property type="entry name" value="Ubol_cytC_Rdtase_hinge_dom"/>
</dbReference>
<keyword evidence="5 10" id="KW-0999">Mitochondrion inner membrane</keyword>
<evidence type="ECO:0000256" key="4">
    <source>
        <dbReference type="ARBA" id="ARBA00022660"/>
    </source>
</evidence>
<keyword evidence="6 10" id="KW-0249">Electron transport</keyword>